<comment type="caution">
    <text evidence="2">The sequence shown here is derived from an EMBL/GenBank/DDBJ whole genome shotgun (WGS) entry which is preliminary data.</text>
</comment>
<reference evidence="3" key="1">
    <citation type="journal article" date="2019" name="Int. J. Syst. Evol. Microbiol.">
        <title>The Global Catalogue of Microorganisms (GCM) 10K type strain sequencing project: providing services to taxonomists for standard genome sequencing and annotation.</title>
        <authorList>
            <consortium name="The Broad Institute Genomics Platform"/>
            <consortium name="The Broad Institute Genome Sequencing Center for Infectious Disease"/>
            <person name="Wu L."/>
            <person name="Ma J."/>
        </authorList>
    </citation>
    <scope>NUCLEOTIDE SEQUENCE [LARGE SCALE GENOMIC DNA]</scope>
    <source>
        <strain evidence="3">CCUG 60023</strain>
    </source>
</reference>
<keyword evidence="1" id="KW-1133">Transmembrane helix</keyword>
<keyword evidence="3" id="KW-1185">Reference proteome</keyword>
<dbReference type="Proteomes" id="UP001597101">
    <property type="component" value="Unassembled WGS sequence"/>
</dbReference>
<keyword evidence="1" id="KW-0812">Transmembrane</keyword>
<proteinExistence type="predicted"/>
<evidence type="ECO:0000256" key="1">
    <source>
        <dbReference type="SAM" id="Phobius"/>
    </source>
</evidence>
<protein>
    <recommendedName>
        <fullName evidence="4">Sporulation protein YjcZ</fullName>
    </recommendedName>
</protein>
<evidence type="ECO:0000313" key="3">
    <source>
        <dbReference type="Proteomes" id="UP001597101"/>
    </source>
</evidence>
<dbReference type="EMBL" id="JBHTJV010000013">
    <property type="protein sequence ID" value="MFD0917566.1"/>
    <property type="molecule type" value="Genomic_DNA"/>
</dbReference>
<evidence type="ECO:0000313" key="2">
    <source>
        <dbReference type="EMBL" id="MFD0917566.1"/>
    </source>
</evidence>
<evidence type="ECO:0008006" key="4">
    <source>
        <dbReference type="Google" id="ProtNLM"/>
    </source>
</evidence>
<sequence length="44" mass="4752">MQINEGYGHMMGMPYGHMGFGMIFAVIILLAIGFGVGYAVGRSR</sequence>
<feature type="transmembrane region" description="Helical" evidence="1">
    <location>
        <begin position="20"/>
        <end position="40"/>
    </location>
</feature>
<name>A0ABW3FGD9_9HYPH</name>
<dbReference type="RefSeq" id="WP_377213423.1">
    <property type="nucleotide sequence ID" value="NZ_JBHTJV010000013.1"/>
</dbReference>
<organism evidence="2 3">
    <name type="scientific">Pseudahrensia aquimaris</name>
    <dbReference type="NCBI Taxonomy" id="744461"/>
    <lineage>
        <taxon>Bacteria</taxon>
        <taxon>Pseudomonadati</taxon>
        <taxon>Pseudomonadota</taxon>
        <taxon>Alphaproteobacteria</taxon>
        <taxon>Hyphomicrobiales</taxon>
        <taxon>Ahrensiaceae</taxon>
        <taxon>Pseudahrensia</taxon>
    </lineage>
</organism>
<accession>A0ABW3FGD9</accession>
<gene>
    <name evidence="2" type="ORF">ACFQ14_14240</name>
</gene>
<keyword evidence="1" id="KW-0472">Membrane</keyword>